<keyword evidence="2" id="KW-0472">Membrane</keyword>
<dbReference type="AlphaFoldDB" id="A0AA41X5J7"/>
<feature type="transmembrane region" description="Helical" evidence="2">
    <location>
        <begin position="48"/>
        <end position="70"/>
    </location>
</feature>
<keyword evidence="4" id="KW-1185">Reference proteome</keyword>
<dbReference type="SUPFAM" id="SSF55781">
    <property type="entry name" value="GAF domain-like"/>
    <property type="match status" value="1"/>
</dbReference>
<dbReference type="InterPro" id="IPR029016">
    <property type="entry name" value="GAF-like_dom_sf"/>
</dbReference>
<accession>A0AA41X5J7</accession>
<gene>
    <name evidence="3" type="ORF">NK662_11505</name>
</gene>
<organism evidence="3 4">
    <name type="scientific">Ectobacillus ponti</name>
    <dbReference type="NCBI Taxonomy" id="2961894"/>
    <lineage>
        <taxon>Bacteria</taxon>
        <taxon>Bacillati</taxon>
        <taxon>Bacillota</taxon>
        <taxon>Bacilli</taxon>
        <taxon>Bacillales</taxon>
        <taxon>Bacillaceae</taxon>
        <taxon>Ectobacillus</taxon>
    </lineage>
</organism>
<evidence type="ECO:0000313" key="4">
    <source>
        <dbReference type="Proteomes" id="UP001156102"/>
    </source>
</evidence>
<evidence type="ECO:0008006" key="5">
    <source>
        <dbReference type="Google" id="ProtNLM"/>
    </source>
</evidence>
<evidence type="ECO:0000256" key="2">
    <source>
        <dbReference type="SAM" id="Phobius"/>
    </source>
</evidence>
<evidence type="ECO:0000313" key="3">
    <source>
        <dbReference type="EMBL" id="MCP8969167.1"/>
    </source>
</evidence>
<proteinExistence type="predicted"/>
<sequence>MKEAAGSRYVMGIAGALVLCIMFAVWGMGDVLFLVAISLASVFFSLRFGIGLSVCTVLLTLLTVAVKIYMSDGSFLLNRETAGVFARLFAMDAFALLLSIYVRRVYEKLQRRSHRLQEENHGLKWTVRDLEKQKQDLQQELQKLEALRRMEAVFHETNPERLTDKMVLLLHEQFGAEQVAVYCVDAPQQKLRLKVRHGNPRELPYELGMEKEQAFYSRLFLNRKLTVRVEEDSPTAPLLAVPIQRGREIWRVLMIQEMKSYRGSSQEFLAWLLHTVVERYEAAYKPEEQSFHEGTSIMRFPAFVERLGHEKQREQLFHQPYQCIGLYIRELNLQRLPQLQPLLYGLSAEPNAVAYDERARVLYVLIPGCGTQELPGIRRELEERLKQGDMHVVNWTMLQQEPAV</sequence>
<name>A0AA41X5J7_9BACI</name>
<dbReference type="EMBL" id="JANCLT010000005">
    <property type="protein sequence ID" value="MCP8969167.1"/>
    <property type="molecule type" value="Genomic_DNA"/>
</dbReference>
<keyword evidence="2" id="KW-1133">Transmembrane helix</keyword>
<evidence type="ECO:0000256" key="1">
    <source>
        <dbReference type="SAM" id="Coils"/>
    </source>
</evidence>
<feature type="transmembrane region" description="Helical" evidence="2">
    <location>
        <begin position="12"/>
        <end position="36"/>
    </location>
</feature>
<reference evidence="3" key="1">
    <citation type="submission" date="2022-07" db="EMBL/GenBank/DDBJ databases">
        <authorList>
            <person name="Li W.-J."/>
            <person name="Deng Q.-Q."/>
        </authorList>
    </citation>
    <scope>NUCLEOTIDE SEQUENCE</scope>
    <source>
        <strain evidence="3">SYSU M60031</strain>
    </source>
</reference>
<keyword evidence="1" id="KW-0175">Coiled coil</keyword>
<protein>
    <recommendedName>
        <fullName evidence="5">GAF domain-containing protein</fullName>
    </recommendedName>
</protein>
<keyword evidence="2" id="KW-0812">Transmembrane</keyword>
<dbReference type="RefSeq" id="WP_254759080.1">
    <property type="nucleotide sequence ID" value="NZ_JANCLT010000005.1"/>
</dbReference>
<feature type="transmembrane region" description="Helical" evidence="2">
    <location>
        <begin position="82"/>
        <end position="102"/>
    </location>
</feature>
<dbReference type="Gene3D" id="3.30.450.40">
    <property type="match status" value="1"/>
</dbReference>
<dbReference type="Proteomes" id="UP001156102">
    <property type="component" value="Unassembled WGS sequence"/>
</dbReference>
<comment type="caution">
    <text evidence="3">The sequence shown here is derived from an EMBL/GenBank/DDBJ whole genome shotgun (WGS) entry which is preliminary data.</text>
</comment>
<feature type="coiled-coil region" evidence="1">
    <location>
        <begin position="106"/>
        <end position="150"/>
    </location>
</feature>